<dbReference type="KEGG" id="ppru:FDP22_19240"/>
<reference evidence="13 14" key="1">
    <citation type="submission" date="2019-06" db="EMBL/GenBank/DDBJ databases">
        <title>Genome sequence of Rhodobacteraceae bacterium D4M1.</title>
        <authorList>
            <person name="Cao J."/>
        </authorList>
    </citation>
    <scope>NUCLEOTIDE SEQUENCE [LARGE SCALE GENOMIC DNA]</scope>
    <source>
        <strain evidence="13 14">D4M1</strain>
        <plasmid evidence="14">pd4m1a</plasmid>
    </source>
</reference>
<dbReference type="SUPFAM" id="SSF51197">
    <property type="entry name" value="Clavaminate synthase-like"/>
    <property type="match status" value="1"/>
</dbReference>
<dbReference type="EC" id="1.14.20.7" evidence="3"/>
<evidence type="ECO:0000313" key="14">
    <source>
        <dbReference type="Proteomes" id="UP000305888"/>
    </source>
</evidence>
<comment type="pathway">
    <text evidence="2">Alkene biosynthesis; ethylene biosynthesis via 2-oxoglutarate.</text>
</comment>
<dbReference type="InterPro" id="IPR050231">
    <property type="entry name" value="Iron_ascorbate_oxido_reductase"/>
</dbReference>
<evidence type="ECO:0000256" key="5">
    <source>
        <dbReference type="ARBA" id="ARBA00019045"/>
    </source>
</evidence>
<keyword evidence="11" id="KW-0408">Iron</keyword>
<evidence type="ECO:0000256" key="1">
    <source>
        <dbReference type="ARBA" id="ARBA00001954"/>
    </source>
</evidence>
<evidence type="ECO:0000256" key="4">
    <source>
        <dbReference type="ARBA" id="ARBA00012531"/>
    </source>
</evidence>
<name>A0A5B8G3Q1_9RHOB</name>
<dbReference type="InterPro" id="IPR027443">
    <property type="entry name" value="IPNS-like_sf"/>
</dbReference>
<organism evidence="13 14">
    <name type="scientific">Paroceanicella profunda</name>
    <dbReference type="NCBI Taxonomy" id="2579971"/>
    <lineage>
        <taxon>Bacteria</taxon>
        <taxon>Pseudomonadati</taxon>
        <taxon>Pseudomonadota</taxon>
        <taxon>Alphaproteobacteria</taxon>
        <taxon>Rhodobacterales</taxon>
        <taxon>Paracoccaceae</taxon>
        <taxon>Paroceanicella</taxon>
    </lineage>
</organism>
<dbReference type="InterPro" id="IPR044861">
    <property type="entry name" value="IPNS-like_FE2OG_OXY"/>
</dbReference>
<evidence type="ECO:0000256" key="3">
    <source>
        <dbReference type="ARBA" id="ARBA00012293"/>
    </source>
</evidence>
<evidence type="ECO:0000256" key="7">
    <source>
        <dbReference type="ARBA" id="ARBA00031011"/>
    </source>
</evidence>
<comment type="cofactor">
    <cofactor evidence="1">
        <name>Fe(2+)</name>
        <dbReference type="ChEBI" id="CHEBI:29033"/>
    </cofactor>
</comment>
<dbReference type="GO" id="GO:0102276">
    <property type="term" value="F:2-oxoglutarate oxygenase/decarboxylase (ethylene-forming) activity"/>
    <property type="evidence" value="ECO:0007669"/>
    <property type="project" value="UniProtKB-EC"/>
</dbReference>
<dbReference type="Proteomes" id="UP000305888">
    <property type="component" value="Plasmid pD4M1A"/>
</dbReference>
<dbReference type="PRINTS" id="PR00682">
    <property type="entry name" value="IPNSYNTHASE"/>
</dbReference>
<proteinExistence type="inferred from homology"/>
<dbReference type="Gene3D" id="2.60.120.330">
    <property type="entry name" value="B-lactam Antibiotic, Isopenicillin N Synthase, Chain"/>
    <property type="match status" value="1"/>
</dbReference>
<evidence type="ECO:0000256" key="10">
    <source>
        <dbReference type="ARBA" id="ARBA00049359"/>
    </source>
</evidence>
<keyword evidence="11" id="KW-0560">Oxidoreductase</keyword>
<dbReference type="RefSeq" id="WP_138573567.1">
    <property type="nucleotide sequence ID" value="NZ_CP040819.1"/>
</dbReference>
<comment type="catalytic activity">
    <reaction evidence="9">
        <text>2-oxoglutarate + O2 + 2 H(+) = ethene + 3 CO2 + H2O</text>
        <dbReference type="Rhea" id="RHEA:31523"/>
        <dbReference type="ChEBI" id="CHEBI:15377"/>
        <dbReference type="ChEBI" id="CHEBI:15378"/>
        <dbReference type="ChEBI" id="CHEBI:15379"/>
        <dbReference type="ChEBI" id="CHEBI:16526"/>
        <dbReference type="ChEBI" id="CHEBI:16810"/>
        <dbReference type="ChEBI" id="CHEBI:18153"/>
        <dbReference type="EC" id="1.13.12.19"/>
    </reaction>
</comment>
<keyword evidence="11" id="KW-0479">Metal-binding</keyword>
<dbReference type="PANTHER" id="PTHR47990">
    <property type="entry name" value="2-OXOGLUTARATE (2OG) AND FE(II)-DEPENDENT OXYGENASE SUPERFAMILY PROTEIN-RELATED"/>
    <property type="match status" value="1"/>
</dbReference>
<keyword evidence="13" id="KW-0614">Plasmid</keyword>
<evidence type="ECO:0000256" key="11">
    <source>
        <dbReference type="RuleBase" id="RU003682"/>
    </source>
</evidence>
<dbReference type="OrthoDB" id="21825at2"/>
<dbReference type="InterPro" id="IPR026992">
    <property type="entry name" value="DIOX_N"/>
</dbReference>
<dbReference type="Pfam" id="PF03171">
    <property type="entry name" value="2OG-FeII_Oxy"/>
    <property type="match status" value="1"/>
</dbReference>
<dbReference type="GO" id="GO:0009693">
    <property type="term" value="P:ethylene biosynthetic process"/>
    <property type="evidence" value="ECO:0007669"/>
    <property type="project" value="UniProtKB-KW"/>
</dbReference>
<dbReference type="EMBL" id="CP040819">
    <property type="protein sequence ID" value="QDL94009.1"/>
    <property type="molecule type" value="Genomic_DNA"/>
</dbReference>
<dbReference type="AlphaFoldDB" id="A0A5B8G3Q1"/>
<evidence type="ECO:0000256" key="2">
    <source>
        <dbReference type="ARBA" id="ARBA00004767"/>
    </source>
</evidence>
<evidence type="ECO:0000259" key="12">
    <source>
        <dbReference type="PROSITE" id="PS51471"/>
    </source>
</evidence>
<geneLocation type="plasmid" evidence="14">
    <name>pd4m1a</name>
</geneLocation>
<feature type="domain" description="Fe2OG dioxygenase" evidence="12">
    <location>
        <begin position="168"/>
        <end position="267"/>
    </location>
</feature>
<sequence length="305" mass="32337">MIPVLDHAAARAGDGAAFTAGLSAACRETGFFLLTGHGVDPALTAAVFGQAAALFALPQARKEAVGIHLSPHNRGYVALGAERLDDTTGQVDRKEAFNIGLDLPPDHPDVAAGKPFRGVNLWPDLPGFRDTTLSYFNAAWALGVDLHRAIARDLGIPEGHFAPEFTAPMATLRLLRYPASAGGAQEIGAGAHTDYGSLTLLATDGTAGLQVRPRGQDWVDVPHVPGAFVVNIGDCLMRWTNDIYVSTPHRVLPPARERYSLAFFLDPNPETEIAALPGTGAPKYPAIRAADYLAARLAATYDKKG</sequence>
<evidence type="ECO:0000313" key="13">
    <source>
        <dbReference type="EMBL" id="QDL94009.1"/>
    </source>
</evidence>
<dbReference type="InterPro" id="IPR005123">
    <property type="entry name" value="Oxoglu/Fe-dep_dioxygenase_dom"/>
</dbReference>
<dbReference type="PROSITE" id="PS51471">
    <property type="entry name" value="FE2OG_OXY"/>
    <property type="match status" value="1"/>
</dbReference>
<evidence type="ECO:0000256" key="6">
    <source>
        <dbReference type="ARBA" id="ARBA00022666"/>
    </source>
</evidence>
<keyword evidence="14" id="KW-1185">Reference proteome</keyword>
<dbReference type="Pfam" id="PF14226">
    <property type="entry name" value="DIOX_N"/>
    <property type="match status" value="1"/>
</dbReference>
<comment type="catalytic activity">
    <reaction evidence="10">
        <text>L-arginine + 2-oxoglutarate + O2 = guanidine + L-glutamate 5-semialdehyde + succinate + CO2</text>
        <dbReference type="Rhea" id="RHEA:31535"/>
        <dbReference type="ChEBI" id="CHEBI:15379"/>
        <dbReference type="ChEBI" id="CHEBI:16526"/>
        <dbReference type="ChEBI" id="CHEBI:16810"/>
        <dbReference type="ChEBI" id="CHEBI:30031"/>
        <dbReference type="ChEBI" id="CHEBI:30087"/>
        <dbReference type="ChEBI" id="CHEBI:32682"/>
        <dbReference type="ChEBI" id="CHEBI:58066"/>
        <dbReference type="EC" id="1.14.20.7"/>
    </reaction>
</comment>
<gene>
    <name evidence="13" type="ORF">FDP22_19240</name>
</gene>
<accession>A0A5B8G3Q1</accession>
<keyword evidence="6" id="KW-0266">Ethylene biosynthesis</keyword>
<evidence type="ECO:0000256" key="8">
    <source>
        <dbReference type="ARBA" id="ARBA00031282"/>
    </source>
</evidence>
<comment type="similarity">
    <text evidence="11">Belongs to the iron/ascorbate-dependent oxidoreductase family.</text>
</comment>
<protein>
    <recommendedName>
        <fullName evidence="5">2-oxoglutarate-dependent ethylene/succinate-forming enzyme</fullName>
        <ecNumber evidence="4">1.13.12.19</ecNumber>
        <ecNumber evidence="3">1.14.20.7</ecNumber>
    </recommendedName>
    <alternativeName>
        <fullName evidence="7">2-oxoglutarate dioxygenase (ethylene-forming)</fullName>
    </alternativeName>
    <alternativeName>
        <fullName evidence="8">2-oxoglutarate/L-arginine monooxygenase/decarboxylase (succinate-forming)</fullName>
    </alternativeName>
</protein>
<evidence type="ECO:0000256" key="9">
    <source>
        <dbReference type="ARBA" id="ARBA00047725"/>
    </source>
</evidence>
<dbReference type="EC" id="1.13.12.19" evidence="4"/>
<dbReference type="GO" id="GO:0046872">
    <property type="term" value="F:metal ion binding"/>
    <property type="evidence" value="ECO:0007669"/>
    <property type="project" value="UniProtKB-KW"/>
</dbReference>